<dbReference type="EMBL" id="SJPL01000001">
    <property type="protein sequence ID" value="TWT68188.1"/>
    <property type="molecule type" value="Genomic_DNA"/>
</dbReference>
<organism evidence="1 2">
    <name type="scientific">Crateriforma conspicua</name>
    <dbReference type="NCBI Taxonomy" id="2527996"/>
    <lineage>
        <taxon>Bacteria</taxon>
        <taxon>Pseudomonadati</taxon>
        <taxon>Planctomycetota</taxon>
        <taxon>Planctomycetia</taxon>
        <taxon>Planctomycetales</taxon>
        <taxon>Planctomycetaceae</taxon>
        <taxon>Crateriforma</taxon>
    </lineage>
</organism>
<comment type="caution">
    <text evidence="1">The sequence shown here is derived from an EMBL/GenBank/DDBJ whole genome shotgun (WGS) entry which is preliminary data.</text>
</comment>
<name>A0A5C5XZN6_9PLAN</name>
<evidence type="ECO:0008006" key="3">
    <source>
        <dbReference type="Google" id="ProtNLM"/>
    </source>
</evidence>
<reference evidence="1 2" key="1">
    <citation type="submission" date="2019-02" db="EMBL/GenBank/DDBJ databases">
        <title>Deep-cultivation of Planctomycetes and their phenomic and genomic characterization uncovers novel biology.</title>
        <authorList>
            <person name="Wiegand S."/>
            <person name="Jogler M."/>
            <person name="Boedeker C."/>
            <person name="Pinto D."/>
            <person name="Vollmers J."/>
            <person name="Rivas-Marin E."/>
            <person name="Kohn T."/>
            <person name="Peeters S.H."/>
            <person name="Heuer A."/>
            <person name="Rast P."/>
            <person name="Oberbeckmann S."/>
            <person name="Bunk B."/>
            <person name="Jeske O."/>
            <person name="Meyerdierks A."/>
            <person name="Storesund J.E."/>
            <person name="Kallscheuer N."/>
            <person name="Luecker S."/>
            <person name="Lage O.M."/>
            <person name="Pohl T."/>
            <person name="Merkel B.J."/>
            <person name="Hornburger P."/>
            <person name="Mueller R.-W."/>
            <person name="Bruemmer F."/>
            <person name="Labrenz M."/>
            <person name="Spormann A.M."/>
            <person name="Op Den Camp H."/>
            <person name="Overmann J."/>
            <person name="Amann R."/>
            <person name="Jetten M.S.M."/>
            <person name="Mascher T."/>
            <person name="Medema M.H."/>
            <person name="Devos D.P."/>
            <person name="Kaster A.-K."/>
            <person name="Ovreas L."/>
            <person name="Rohde M."/>
            <person name="Galperin M.Y."/>
            <person name="Jogler C."/>
        </authorList>
    </citation>
    <scope>NUCLEOTIDE SEQUENCE [LARGE SCALE GENOMIC DNA]</scope>
    <source>
        <strain evidence="1 2">Pan14r</strain>
    </source>
</reference>
<dbReference type="OrthoDB" id="9146593at2"/>
<evidence type="ECO:0000313" key="2">
    <source>
        <dbReference type="Proteomes" id="UP000317238"/>
    </source>
</evidence>
<evidence type="ECO:0000313" key="1">
    <source>
        <dbReference type="EMBL" id="TWT68188.1"/>
    </source>
</evidence>
<dbReference type="RefSeq" id="WP_145296899.1">
    <property type="nucleotide sequence ID" value="NZ_CP036319.1"/>
</dbReference>
<accession>A0A5C5XZN6</accession>
<gene>
    <name evidence="1" type="ORF">Pan14r_04300</name>
</gene>
<dbReference type="InterPro" id="IPR006311">
    <property type="entry name" value="TAT_signal"/>
</dbReference>
<keyword evidence="2" id="KW-1185">Reference proteome</keyword>
<dbReference type="Pfam" id="PF07586">
    <property type="entry name" value="HXXSHH"/>
    <property type="match status" value="1"/>
</dbReference>
<protein>
    <recommendedName>
        <fullName evidence="3">Secreted protein containing DUF1552</fullName>
    </recommendedName>
</protein>
<dbReference type="InterPro" id="IPR011447">
    <property type="entry name" value="DUF1552"/>
</dbReference>
<proteinExistence type="predicted"/>
<sequence>MTSPKRPSNSGSRFGQYVTRTSLPRRTVLRGLGATIALPLLDAMVPSLTAAESTPAAAKNLRRVGYIYIPMGFNPAQWTPEGESLDTLPSSLAPLESVKDQVTVISNMHLQNAYPGSHATSNSAFLSAAQAKLTESSDYYLGTTVDQIAAKQFGHQTQLPSLELSMDLLSTVGQCDNGYACVYQNNLSWSSPTTPLPAEAHPRIVFETLFGEGGTPEQRAEALRARASLLDSVTDEIKRLKLALGSDDRNKIDDYIESIREVERRIEHAERTAQDNPLPDLDRPVGVPVAYADHAELMFDLQLLAFRGDITRIVTFQLARESSTRTYPEIGVPEPHHPVTHHGNNPQKLAKVAKINQYHISLFAKFLEKMAATPEADGNLLDHSLYMYGSGMGDPDAHDHHNLPVVVAGGAAGKMRGGRHIRYENPEPLSNLHLTLLNKVGVPLETFADSTGRVEDLFDPVNV</sequence>
<dbReference type="AlphaFoldDB" id="A0A5C5XZN6"/>
<dbReference type="PROSITE" id="PS51318">
    <property type="entry name" value="TAT"/>
    <property type="match status" value="1"/>
</dbReference>
<dbReference type="Proteomes" id="UP000317238">
    <property type="component" value="Unassembled WGS sequence"/>
</dbReference>